<evidence type="ECO:0000313" key="3">
    <source>
        <dbReference type="Proteomes" id="UP000257039"/>
    </source>
</evidence>
<feature type="chain" id="PRO_5020421368" description="DUF4252 domain-containing protein" evidence="1">
    <location>
        <begin position="25"/>
        <end position="164"/>
    </location>
</feature>
<accession>A0A4P9VUF7</accession>
<dbReference type="PROSITE" id="PS51257">
    <property type="entry name" value="PROKAR_LIPOPROTEIN"/>
    <property type="match status" value="1"/>
</dbReference>
<keyword evidence="3" id="KW-1185">Reference proteome</keyword>
<feature type="signal peptide" evidence="1">
    <location>
        <begin position="1"/>
        <end position="24"/>
    </location>
</feature>
<name>A0A4P9VUF7_9GAMM</name>
<dbReference type="RefSeq" id="WP_094789136.1">
    <property type="nucleotide sequence ID" value="NZ_NDXW01000001.1"/>
</dbReference>
<reference evidence="2 3" key="1">
    <citation type="submission" date="2017-04" db="EMBL/GenBank/DDBJ databases">
        <title>Draft genome sequence of Zooshikella ganghwensis VG4 isolated from Red Sea sediments.</title>
        <authorList>
            <person name="Rehman Z."/>
            <person name="Alam I."/>
            <person name="Kamau A."/>
            <person name="Bajic V."/>
            <person name="Leiknes T."/>
        </authorList>
    </citation>
    <scope>NUCLEOTIDE SEQUENCE [LARGE SCALE GENOMIC DNA]</scope>
    <source>
        <strain evidence="2 3">VG4</strain>
    </source>
</reference>
<organism evidence="2 3">
    <name type="scientific">Zooshikella ganghwensis</name>
    <dbReference type="NCBI Taxonomy" id="202772"/>
    <lineage>
        <taxon>Bacteria</taxon>
        <taxon>Pseudomonadati</taxon>
        <taxon>Pseudomonadota</taxon>
        <taxon>Gammaproteobacteria</taxon>
        <taxon>Oceanospirillales</taxon>
        <taxon>Zooshikellaceae</taxon>
        <taxon>Zooshikella</taxon>
    </lineage>
</organism>
<gene>
    <name evidence="2" type="ORF">B9G39_24555</name>
</gene>
<dbReference type="AlphaFoldDB" id="A0A4P9VUF7"/>
<dbReference type="EMBL" id="NDXW01000001">
    <property type="protein sequence ID" value="RDH46367.1"/>
    <property type="molecule type" value="Genomic_DNA"/>
</dbReference>
<evidence type="ECO:0000313" key="2">
    <source>
        <dbReference type="EMBL" id="RDH46367.1"/>
    </source>
</evidence>
<comment type="caution">
    <text evidence="2">The sequence shown here is derived from an EMBL/GenBank/DDBJ whole genome shotgun (WGS) entry which is preliminary data.</text>
</comment>
<proteinExistence type="predicted"/>
<keyword evidence="1" id="KW-0732">Signal</keyword>
<sequence>MYKKNHFSFLFLALWLVGCSHVTAKQPNTIPVIIFPGWLADFPIDLENAEFLRGSSGSKGGSIFFKGKNFGWTSAYEDVSQEANNENVTVIDYLKKQAEAAKKIKSHKIITLKKEGLVIYLIDSATNKAIIFTTVEASPYLGDFSVLGEVDIMEIFKSIRRRKQ</sequence>
<protein>
    <recommendedName>
        <fullName evidence="4">DUF4252 domain-containing protein</fullName>
    </recommendedName>
</protein>
<evidence type="ECO:0000256" key="1">
    <source>
        <dbReference type="SAM" id="SignalP"/>
    </source>
</evidence>
<evidence type="ECO:0008006" key="4">
    <source>
        <dbReference type="Google" id="ProtNLM"/>
    </source>
</evidence>
<dbReference type="Proteomes" id="UP000257039">
    <property type="component" value="Unassembled WGS sequence"/>
</dbReference>